<comment type="similarity">
    <text evidence="1 12">Belongs to the thymidylate kinase family.</text>
</comment>
<dbReference type="NCBIfam" id="TIGR00041">
    <property type="entry name" value="DTMP_kinase"/>
    <property type="match status" value="1"/>
</dbReference>
<dbReference type="GO" id="GO:0005829">
    <property type="term" value="C:cytosol"/>
    <property type="evidence" value="ECO:0007669"/>
    <property type="project" value="TreeGrafter"/>
</dbReference>
<dbReference type="CDD" id="cd01672">
    <property type="entry name" value="TMPK"/>
    <property type="match status" value="1"/>
</dbReference>
<keyword evidence="6 12" id="KW-0547">Nucleotide-binding</keyword>
<evidence type="ECO:0000259" key="13">
    <source>
        <dbReference type="Pfam" id="PF02223"/>
    </source>
</evidence>
<evidence type="ECO:0000256" key="5">
    <source>
        <dbReference type="ARBA" id="ARBA00022727"/>
    </source>
</evidence>
<feature type="domain" description="Thymidylate kinase-like" evidence="13">
    <location>
        <begin position="14"/>
        <end position="201"/>
    </location>
</feature>
<evidence type="ECO:0000256" key="3">
    <source>
        <dbReference type="ARBA" id="ARBA00017144"/>
    </source>
</evidence>
<name>A0A7G9SFM0_9SPHN</name>
<dbReference type="InterPro" id="IPR039430">
    <property type="entry name" value="Thymidylate_kin-like_dom"/>
</dbReference>
<dbReference type="FunFam" id="3.40.50.300:FF:000225">
    <property type="entry name" value="Thymidylate kinase"/>
    <property type="match status" value="1"/>
</dbReference>
<proteinExistence type="inferred from homology"/>
<dbReference type="EC" id="2.7.4.9" evidence="2 12"/>
<keyword evidence="4 12" id="KW-0808">Transferase</keyword>
<protein>
    <recommendedName>
        <fullName evidence="3 12">Thymidylate kinase</fullName>
        <ecNumber evidence="2 12">2.7.4.9</ecNumber>
    </recommendedName>
    <alternativeName>
        <fullName evidence="9 12">dTMP kinase</fullName>
    </alternativeName>
</protein>
<dbReference type="Proteomes" id="UP000515971">
    <property type="component" value="Chromosome"/>
</dbReference>
<evidence type="ECO:0000256" key="10">
    <source>
        <dbReference type="ARBA" id="ARBA00048743"/>
    </source>
</evidence>
<dbReference type="GO" id="GO:0005524">
    <property type="term" value="F:ATP binding"/>
    <property type="evidence" value="ECO:0007669"/>
    <property type="project" value="UniProtKB-UniRule"/>
</dbReference>
<keyword evidence="7 12" id="KW-0418">Kinase</keyword>
<dbReference type="GO" id="GO:0006235">
    <property type="term" value="P:dTTP biosynthetic process"/>
    <property type="evidence" value="ECO:0007669"/>
    <property type="project" value="UniProtKB-UniRule"/>
</dbReference>
<comment type="catalytic activity">
    <reaction evidence="10 12">
        <text>dTMP + ATP = dTDP + ADP</text>
        <dbReference type="Rhea" id="RHEA:13517"/>
        <dbReference type="ChEBI" id="CHEBI:30616"/>
        <dbReference type="ChEBI" id="CHEBI:58369"/>
        <dbReference type="ChEBI" id="CHEBI:63528"/>
        <dbReference type="ChEBI" id="CHEBI:456216"/>
        <dbReference type="EC" id="2.7.4.9"/>
    </reaction>
</comment>
<evidence type="ECO:0000256" key="12">
    <source>
        <dbReference type="HAMAP-Rule" id="MF_00165"/>
    </source>
</evidence>
<dbReference type="PANTHER" id="PTHR10344">
    <property type="entry name" value="THYMIDYLATE KINASE"/>
    <property type="match status" value="1"/>
</dbReference>
<dbReference type="InterPro" id="IPR027417">
    <property type="entry name" value="P-loop_NTPase"/>
</dbReference>
<dbReference type="KEGG" id="slut:H9L13_08025"/>
<keyword evidence="5 12" id="KW-0545">Nucleotide biosynthesis</keyword>
<dbReference type="SUPFAM" id="SSF52540">
    <property type="entry name" value="P-loop containing nucleoside triphosphate hydrolases"/>
    <property type="match status" value="1"/>
</dbReference>
<dbReference type="GO" id="GO:0006233">
    <property type="term" value="P:dTDP biosynthetic process"/>
    <property type="evidence" value="ECO:0007669"/>
    <property type="project" value="InterPro"/>
</dbReference>
<reference evidence="14 15" key="1">
    <citation type="submission" date="2020-08" db="EMBL/GenBank/DDBJ databases">
        <title>Genome sequence of Sphingomonas lutea KCTC 23642T.</title>
        <authorList>
            <person name="Hyun D.-W."/>
            <person name="Bae J.-W."/>
        </authorList>
    </citation>
    <scope>NUCLEOTIDE SEQUENCE [LARGE SCALE GENOMIC DNA]</scope>
    <source>
        <strain evidence="14 15">KCTC 23642</strain>
    </source>
</reference>
<dbReference type="InterPro" id="IPR018094">
    <property type="entry name" value="Thymidylate_kinase"/>
</dbReference>
<dbReference type="PROSITE" id="PS01331">
    <property type="entry name" value="THYMIDYLATE_KINASE"/>
    <property type="match status" value="1"/>
</dbReference>
<dbReference type="Gene3D" id="3.40.50.300">
    <property type="entry name" value="P-loop containing nucleotide triphosphate hydrolases"/>
    <property type="match status" value="1"/>
</dbReference>
<keyword evidence="8 12" id="KW-0067">ATP-binding</keyword>
<evidence type="ECO:0000256" key="2">
    <source>
        <dbReference type="ARBA" id="ARBA00012980"/>
    </source>
</evidence>
<evidence type="ECO:0000313" key="15">
    <source>
        <dbReference type="Proteomes" id="UP000515971"/>
    </source>
</evidence>
<evidence type="ECO:0000256" key="1">
    <source>
        <dbReference type="ARBA" id="ARBA00009776"/>
    </source>
</evidence>
<gene>
    <name evidence="12 14" type="primary">tmk</name>
    <name evidence="14" type="ORF">H9L13_08025</name>
</gene>
<evidence type="ECO:0000256" key="6">
    <source>
        <dbReference type="ARBA" id="ARBA00022741"/>
    </source>
</evidence>
<evidence type="ECO:0000256" key="8">
    <source>
        <dbReference type="ARBA" id="ARBA00022840"/>
    </source>
</evidence>
<sequence>MTAQATPRGKFISLEGGEGVGKSTQVRALAQALRERGLEVVETREPGGSEGAERIRDLLLQGAEDRWNARAEALLFAAARADHVVKTIEPALAAGAWVLCDRFVDSSLAYQGGAGGLGVAEVRAINAFAIGNGFPDRTLILLLPDGNERAAARDRDRPDRIGGRPADYHQAVDRAFREIAAAEPERVTLVDATGTLEAVTARLVAALADLLP</sequence>
<evidence type="ECO:0000256" key="7">
    <source>
        <dbReference type="ARBA" id="ARBA00022777"/>
    </source>
</evidence>
<comment type="function">
    <text evidence="11 12">Phosphorylation of dTMP to form dTDP in both de novo and salvage pathways of dTTP synthesis.</text>
</comment>
<dbReference type="RefSeq" id="WP_187537237.1">
    <property type="nucleotide sequence ID" value="NZ_BAABJT010000001.1"/>
</dbReference>
<organism evidence="14 15">
    <name type="scientific">Sphingomonas lutea</name>
    <dbReference type="NCBI Taxonomy" id="1045317"/>
    <lineage>
        <taxon>Bacteria</taxon>
        <taxon>Pseudomonadati</taxon>
        <taxon>Pseudomonadota</taxon>
        <taxon>Alphaproteobacteria</taxon>
        <taxon>Sphingomonadales</taxon>
        <taxon>Sphingomonadaceae</taxon>
        <taxon>Sphingomonas</taxon>
    </lineage>
</organism>
<evidence type="ECO:0000313" key="14">
    <source>
        <dbReference type="EMBL" id="QNN66645.1"/>
    </source>
</evidence>
<dbReference type="InterPro" id="IPR018095">
    <property type="entry name" value="Thymidylate_kin_CS"/>
</dbReference>
<dbReference type="GO" id="GO:0004798">
    <property type="term" value="F:dTMP kinase activity"/>
    <property type="evidence" value="ECO:0007669"/>
    <property type="project" value="UniProtKB-UniRule"/>
</dbReference>
<dbReference type="EMBL" id="CP060718">
    <property type="protein sequence ID" value="QNN66645.1"/>
    <property type="molecule type" value="Genomic_DNA"/>
</dbReference>
<dbReference type="PANTHER" id="PTHR10344:SF4">
    <property type="entry name" value="UMP-CMP KINASE 2, MITOCHONDRIAL"/>
    <property type="match status" value="1"/>
</dbReference>
<dbReference type="HAMAP" id="MF_00165">
    <property type="entry name" value="Thymidylate_kinase"/>
    <property type="match status" value="1"/>
</dbReference>
<dbReference type="Pfam" id="PF02223">
    <property type="entry name" value="Thymidylate_kin"/>
    <property type="match status" value="1"/>
</dbReference>
<accession>A0A7G9SFM0</accession>
<evidence type="ECO:0000256" key="11">
    <source>
        <dbReference type="ARBA" id="ARBA00057735"/>
    </source>
</evidence>
<evidence type="ECO:0000256" key="9">
    <source>
        <dbReference type="ARBA" id="ARBA00029962"/>
    </source>
</evidence>
<dbReference type="AlphaFoldDB" id="A0A7G9SFM0"/>
<dbReference type="GO" id="GO:0006227">
    <property type="term" value="P:dUDP biosynthetic process"/>
    <property type="evidence" value="ECO:0007669"/>
    <property type="project" value="TreeGrafter"/>
</dbReference>
<keyword evidence="15" id="KW-1185">Reference proteome</keyword>
<feature type="binding site" evidence="12">
    <location>
        <begin position="16"/>
        <end position="23"/>
    </location>
    <ligand>
        <name>ATP</name>
        <dbReference type="ChEBI" id="CHEBI:30616"/>
    </ligand>
</feature>
<evidence type="ECO:0000256" key="4">
    <source>
        <dbReference type="ARBA" id="ARBA00022679"/>
    </source>
</evidence>